<evidence type="ECO:0000256" key="1">
    <source>
        <dbReference type="ARBA" id="ARBA00023002"/>
    </source>
</evidence>
<dbReference type="GO" id="GO:0016491">
    <property type="term" value="F:oxidoreductase activity"/>
    <property type="evidence" value="ECO:0007669"/>
    <property type="project" value="UniProtKB-KW"/>
</dbReference>
<dbReference type="Proteomes" id="UP001551329">
    <property type="component" value="Unassembled WGS sequence"/>
</dbReference>
<keyword evidence="1 3" id="KW-0560">Oxidoreductase</keyword>
<dbReference type="InterPro" id="IPR015590">
    <property type="entry name" value="Aldehyde_DH_dom"/>
</dbReference>
<sequence>MLQVLNPATEELVATVPAATPADVDAAVARAAAAQRGWAAAAPADRARLLRRFAAVVDEHVEELAHQEVAEAGHTIGNARWEAGNVRDLLDFAAGGVERLNGRQIPVAGGLDVTILEPLGVVGVIAPWNFPMPIAAWATAPALAAGNAVILKPAETTPLTALRLAELALEAGLPEGLFQVLPGTGPVAGNALVEHPGIAKIVFTGSTRVGKSIMAKCAGQVKRLTLELGGKSPNIVFADADIEAAAAAAPMAFLDNSGQDCCARTRILVQRSAYDRFLELLTPAIEEIVVGDPLDERTQMGPLISRAQLDRVRSYVTEDLQGIRGKAPEGPGFWFPPTVLTDVPEDAPCAVEEIFGPVAVVLPFDDEADAIRLANATEYGLSGSIWTRDVGRALRASRAVKAGNLSVNSHSSVRYWTPFGGYRQSGLGRELGPDALTAFTETKNVFISTEA</sequence>
<dbReference type="PANTHER" id="PTHR11699">
    <property type="entry name" value="ALDEHYDE DEHYDROGENASE-RELATED"/>
    <property type="match status" value="1"/>
</dbReference>
<comment type="similarity">
    <text evidence="3">Belongs to the aldehyde dehydrogenase family.</text>
</comment>
<dbReference type="SUPFAM" id="SSF53720">
    <property type="entry name" value="ALDH-like"/>
    <property type="match status" value="1"/>
</dbReference>
<dbReference type="RefSeq" id="WP_358476472.1">
    <property type="nucleotide sequence ID" value="NZ_JBEZAE010000024.1"/>
</dbReference>
<reference evidence="5 6" key="1">
    <citation type="submission" date="2024-06" db="EMBL/GenBank/DDBJ databases">
        <title>The Natural Products Discovery Center: Release of the First 8490 Sequenced Strains for Exploring Actinobacteria Biosynthetic Diversity.</title>
        <authorList>
            <person name="Kalkreuter E."/>
            <person name="Kautsar S.A."/>
            <person name="Yang D."/>
            <person name="Bader C.D."/>
            <person name="Teijaro C.N."/>
            <person name="Fluegel L."/>
            <person name="Davis C.M."/>
            <person name="Simpson J.R."/>
            <person name="Lauterbach L."/>
            <person name="Steele A.D."/>
            <person name="Gui C."/>
            <person name="Meng S."/>
            <person name="Li G."/>
            <person name="Viehrig K."/>
            <person name="Ye F."/>
            <person name="Su P."/>
            <person name="Kiefer A.F."/>
            <person name="Nichols A."/>
            <person name="Cepeda A.J."/>
            <person name="Yan W."/>
            <person name="Fan B."/>
            <person name="Jiang Y."/>
            <person name="Adhikari A."/>
            <person name="Zheng C.-J."/>
            <person name="Schuster L."/>
            <person name="Cowan T.M."/>
            <person name="Smanski M.J."/>
            <person name="Chevrette M.G."/>
            <person name="De Carvalho L.P.S."/>
            <person name="Shen B."/>
        </authorList>
    </citation>
    <scope>NUCLEOTIDE SEQUENCE [LARGE SCALE GENOMIC DNA]</scope>
    <source>
        <strain evidence="5 6">NPDC045974</strain>
    </source>
</reference>
<evidence type="ECO:0000256" key="2">
    <source>
        <dbReference type="PROSITE-ProRule" id="PRU10007"/>
    </source>
</evidence>
<evidence type="ECO:0000256" key="3">
    <source>
        <dbReference type="RuleBase" id="RU003345"/>
    </source>
</evidence>
<dbReference type="CDD" id="cd07078">
    <property type="entry name" value="ALDH"/>
    <property type="match status" value="1"/>
</dbReference>
<evidence type="ECO:0000313" key="6">
    <source>
        <dbReference type="Proteomes" id="UP001551329"/>
    </source>
</evidence>
<comment type="caution">
    <text evidence="5">The sequence shown here is derived from an EMBL/GenBank/DDBJ whole genome shotgun (WGS) entry which is preliminary data.</text>
</comment>
<dbReference type="EMBL" id="JBEZAE010000024">
    <property type="protein sequence ID" value="MEU7074182.1"/>
    <property type="molecule type" value="Genomic_DNA"/>
</dbReference>
<dbReference type="InterPro" id="IPR016163">
    <property type="entry name" value="Ald_DH_C"/>
</dbReference>
<dbReference type="EC" id="1.2.1.-" evidence="5"/>
<dbReference type="InterPro" id="IPR016160">
    <property type="entry name" value="Ald_DH_CS_CYS"/>
</dbReference>
<dbReference type="PROSITE" id="PS00070">
    <property type="entry name" value="ALDEHYDE_DEHYDR_CYS"/>
    <property type="match status" value="1"/>
</dbReference>
<dbReference type="Gene3D" id="3.40.605.10">
    <property type="entry name" value="Aldehyde Dehydrogenase, Chain A, domain 1"/>
    <property type="match status" value="1"/>
</dbReference>
<dbReference type="Pfam" id="PF00171">
    <property type="entry name" value="Aldedh"/>
    <property type="match status" value="1"/>
</dbReference>
<dbReference type="Gene3D" id="3.40.309.10">
    <property type="entry name" value="Aldehyde Dehydrogenase, Chain A, domain 2"/>
    <property type="match status" value="1"/>
</dbReference>
<protein>
    <submittedName>
        <fullName evidence="5">Aldehyde dehydrogenase family protein</fullName>
        <ecNumber evidence="5">1.2.1.-</ecNumber>
    </submittedName>
</protein>
<accession>A0ABV3CHB5</accession>
<feature type="active site" evidence="2">
    <location>
        <position position="227"/>
    </location>
</feature>
<organism evidence="5 6">
    <name type="scientific">Streptomyces narbonensis</name>
    <dbReference type="NCBI Taxonomy" id="67333"/>
    <lineage>
        <taxon>Bacteria</taxon>
        <taxon>Bacillati</taxon>
        <taxon>Actinomycetota</taxon>
        <taxon>Actinomycetes</taxon>
        <taxon>Kitasatosporales</taxon>
        <taxon>Streptomycetaceae</taxon>
        <taxon>Streptomyces</taxon>
    </lineage>
</organism>
<evidence type="ECO:0000259" key="4">
    <source>
        <dbReference type="Pfam" id="PF00171"/>
    </source>
</evidence>
<evidence type="ECO:0000313" key="5">
    <source>
        <dbReference type="EMBL" id="MEU7074182.1"/>
    </source>
</evidence>
<dbReference type="PROSITE" id="PS00687">
    <property type="entry name" value="ALDEHYDE_DEHYDR_GLU"/>
    <property type="match status" value="1"/>
</dbReference>
<keyword evidence="6" id="KW-1185">Reference proteome</keyword>
<feature type="domain" description="Aldehyde dehydrogenase" evidence="4">
    <location>
        <begin position="3"/>
        <end position="445"/>
    </location>
</feature>
<dbReference type="InterPro" id="IPR016161">
    <property type="entry name" value="Ald_DH/histidinol_DH"/>
</dbReference>
<name>A0ABV3CHB5_9ACTN</name>
<dbReference type="InterPro" id="IPR029510">
    <property type="entry name" value="Ald_DH_CS_GLU"/>
</dbReference>
<dbReference type="InterPro" id="IPR016162">
    <property type="entry name" value="Ald_DH_N"/>
</dbReference>
<proteinExistence type="inferred from homology"/>
<gene>
    <name evidence="5" type="ORF">AB0A88_29255</name>
</gene>